<keyword evidence="4" id="KW-0560">Oxidoreductase</keyword>
<dbReference type="AlphaFoldDB" id="A0A844HX78"/>
<evidence type="ECO:0000256" key="2">
    <source>
        <dbReference type="ARBA" id="ARBA00022688"/>
    </source>
</evidence>
<dbReference type="EMBL" id="VENC01000012">
    <property type="protein sequence ID" value="MTI99639.1"/>
    <property type="molecule type" value="Genomic_DNA"/>
</dbReference>
<dbReference type="GO" id="GO:0046872">
    <property type="term" value="F:metal ion binding"/>
    <property type="evidence" value="ECO:0007669"/>
    <property type="project" value="UniProtKB-KW"/>
</dbReference>
<evidence type="ECO:0000256" key="6">
    <source>
        <dbReference type="ARBA" id="ARBA00023033"/>
    </source>
</evidence>
<evidence type="ECO:0000256" key="1">
    <source>
        <dbReference type="ARBA" id="ARBA00004749"/>
    </source>
</evidence>
<protein>
    <submittedName>
        <fullName evidence="8">Demethoxyubiquinone hydroxylase family protein</fullName>
    </submittedName>
</protein>
<dbReference type="CDD" id="cd01042">
    <property type="entry name" value="DMQH"/>
    <property type="match status" value="1"/>
</dbReference>
<dbReference type="Proteomes" id="UP000431462">
    <property type="component" value="Unassembled WGS sequence"/>
</dbReference>
<keyword evidence="3" id="KW-0479">Metal-binding</keyword>
<comment type="caution">
    <text evidence="8">The sequence shown here is derived from an EMBL/GenBank/DDBJ whole genome shotgun (WGS) entry which is preliminary data.</text>
</comment>
<keyword evidence="2" id="KW-0831">Ubiquinone biosynthesis</keyword>
<dbReference type="SUPFAM" id="SSF47240">
    <property type="entry name" value="Ferritin-like"/>
    <property type="match status" value="1"/>
</dbReference>
<evidence type="ECO:0000256" key="3">
    <source>
        <dbReference type="ARBA" id="ARBA00022723"/>
    </source>
</evidence>
<evidence type="ECO:0000313" key="9">
    <source>
        <dbReference type="Proteomes" id="UP000431462"/>
    </source>
</evidence>
<reference evidence="8 9" key="1">
    <citation type="submission" date="2019-06" db="EMBL/GenBank/DDBJ databases">
        <title>Enrichment of Autotrophic Halophilic Microorganisms from Red Sea Brine Pool Using Microbial Electrosynthesis System.</title>
        <authorList>
            <person name="Alqahtani M.F."/>
            <person name="Bajracharya S."/>
            <person name="Katuri K.P."/>
            <person name="Ali M."/>
            <person name="Saikaly P.E."/>
        </authorList>
    </citation>
    <scope>NUCLEOTIDE SEQUENCE [LARGE SCALE GENOMIC DNA]</scope>
    <source>
        <strain evidence="8">MES15</strain>
    </source>
</reference>
<dbReference type="GO" id="GO:0008682">
    <property type="term" value="F:3-demethoxyubiquinol 3-hydroxylase activity"/>
    <property type="evidence" value="ECO:0007669"/>
    <property type="project" value="TreeGrafter"/>
</dbReference>
<organism evidence="8 9">
    <name type="scientific">Marinobacter adhaerens</name>
    <dbReference type="NCBI Taxonomy" id="1033846"/>
    <lineage>
        <taxon>Bacteria</taxon>
        <taxon>Pseudomonadati</taxon>
        <taxon>Pseudomonadota</taxon>
        <taxon>Gammaproteobacteria</taxon>
        <taxon>Pseudomonadales</taxon>
        <taxon>Marinobacteraceae</taxon>
        <taxon>Marinobacter</taxon>
    </lineage>
</organism>
<proteinExistence type="predicted"/>
<dbReference type="InterPro" id="IPR011566">
    <property type="entry name" value="Ubq_synth_Coq7"/>
</dbReference>
<evidence type="ECO:0000256" key="5">
    <source>
        <dbReference type="ARBA" id="ARBA00023004"/>
    </source>
</evidence>
<dbReference type="PANTHER" id="PTHR11237">
    <property type="entry name" value="COENZYME Q10 BIOSYNTHESIS PROTEIN 7"/>
    <property type="match status" value="1"/>
</dbReference>
<keyword evidence="8" id="KW-0830">Ubiquinone</keyword>
<comment type="pathway">
    <text evidence="1">Cofactor biosynthesis; ubiquinone biosynthesis.</text>
</comment>
<dbReference type="GO" id="GO:0006744">
    <property type="term" value="P:ubiquinone biosynthetic process"/>
    <property type="evidence" value="ECO:0007669"/>
    <property type="project" value="UniProtKB-KW"/>
</dbReference>
<evidence type="ECO:0000256" key="4">
    <source>
        <dbReference type="ARBA" id="ARBA00023002"/>
    </source>
</evidence>
<sequence>MMAELQIDGIHCQQLSQAGVSRQFEQELRCSHAGETGAVWIYRGILATRPRKELLNFATEHLASETEHLRFFNQLQCCYRPSLLLPLWRLAGFLTGLIPALMGKQAVFATIEAVETFVDLHYQDQIKSLSPYAWRESELAILAGFEKCRLDEVHHRDEAGQNRSAEAGPLLRLWTGLVGAGSKAAVQFARLI</sequence>
<evidence type="ECO:0000313" key="8">
    <source>
        <dbReference type="EMBL" id="MTI99639.1"/>
    </source>
</evidence>
<keyword evidence="5" id="KW-0408">Iron</keyword>
<dbReference type="InterPro" id="IPR009078">
    <property type="entry name" value="Ferritin-like_SF"/>
</dbReference>
<accession>A0A844HX78</accession>
<gene>
    <name evidence="8" type="ORF">FH752_13560</name>
</gene>
<dbReference type="Pfam" id="PF03232">
    <property type="entry name" value="COQ7"/>
    <property type="match status" value="1"/>
</dbReference>
<name>A0A844HX78_9GAMM</name>
<evidence type="ECO:0000256" key="7">
    <source>
        <dbReference type="ARBA" id="ARBA00023136"/>
    </source>
</evidence>
<dbReference type="PANTHER" id="PTHR11237:SF4">
    <property type="entry name" value="5-DEMETHOXYUBIQUINONE HYDROXYLASE, MITOCHONDRIAL"/>
    <property type="match status" value="1"/>
</dbReference>
<keyword evidence="6" id="KW-0503">Monooxygenase</keyword>
<keyword evidence="7" id="KW-0472">Membrane</keyword>